<evidence type="ECO:0000313" key="1">
    <source>
        <dbReference type="EMBL" id="KAH7119885.1"/>
    </source>
</evidence>
<dbReference type="InterPro" id="IPR050228">
    <property type="entry name" value="Carboxylesterase_BioH"/>
</dbReference>
<keyword evidence="1" id="KW-0378">Hydrolase</keyword>
<organism evidence="1 2">
    <name type="scientific">Dendryphion nanum</name>
    <dbReference type="NCBI Taxonomy" id="256645"/>
    <lineage>
        <taxon>Eukaryota</taxon>
        <taxon>Fungi</taxon>
        <taxon>Dikarya</taxon>
        <taxon>Ascomycota</taxon>
        <taxon>Pezizomycotina</taxon>
        <taxon>Dothideomycetes</taxon>
        <taxon>Pleosporomycetidae</taxon>
        <taxon>Pleosporales</taxon>
        <taxon>Torulaceae</taxon>
        <taxon>Dendryphion</taxon>
    </lineage>
</organism>
<dbReference type="CDD" id="cd12809">
    <property type="entry name" value="Esterase_713_like-2"/>
    <property type="match status" value="1"/>
</dbReference>
<gene>
    <name evidence="1" type="ORF">B0J11DRAFT_491943</name>
</gene>
<protein>
    <submittedName>
        <fullName evidence="1">Alpha/Beta hydrolase protein</fullName>
    </submittedName>
</protein>
<dbReference type="EMBL" id="JAGMWT010000011">
    <property type="protein sequence ID" value="KAH7119885.1"/>
    <property type="molecule type" value="Genomic_DNA"/>
</dbReference>
<proteinExistence type="predicted"/>
<comment type="caution">
    <text evidence="1">The sequence shown here is derived from an EMBL/GenBank/DDBJ whole genome shotgun (WGS) entry which is preliminary data.</text>
</comment>
<dbReference type="OrthoDB" id="9978720at2759"/>
<name>A0A9P9IHV5_9PLEO</name>
<reference evidence="1" key="1">
    <citation type="journal article" date="2021" name="Nat. Commun.">
        <title>Genetic determinants of endophytism in the Arabidopsis root mycobiome.</title>
        <authorList>
            <person name="Mesny F."/>
            <person name="Miyauchi S."/>
            <person name="Thiergart T."/>
            <person name="Pickel B."/>
            <person name="Atanasova L."/>
            <person name="Karlsson M."/>
            <person name="Huettel B."/>
            <person name="Barry K.W."/>
            <person name="Haridas S."/>
            <person name="Chen C."/>
            <person name="Bauer D."/>
            <person name="Andreopoulos W."/>
            <person name="Pangilinan J."/>
            <person name="LaButti K."/>
            <person name="Riley R."/>
            <person name="Lipzen A."/>
            <person name="Clum A."/>
            <person name="Drula E."/>
            <person name="Henrissat B."/>
            <person name="Kohler A."/>
            <person name="Grigoriev I.V."/>
            <person name="Martin F.M."/>
            <person name="Hacquard S."/>
        </authorList>
    </citation>
    <scope>NUCLEOTIDE SEQUENCE</scope>
    <source>
        <strain evidence="1">MPI-CAGE-CH-0243</strain>
    </source>
</reference>
<dbReference type="PANTHER" id="PTHR43194:SF4">
    <property type="entry name" value="AB HYDROLASE-1 DOMAIN-CONTAINING PROTEIN"/>
    <property type="match status" value="1"/>
</dbReference>
<accession>A0A9P9IHV5</accession>
<dbReference type="SUPFAM" id="SSF53474">
    <property type="entry name" value="alpha/beta-Hydrolases"/>
    <property type="match status" value="1"/>
</dbReference>
<dbReference type="InterPro" id="IPR029058">
    <property type="entry name" value="AB_hydrolase_fold"/>
</dbReference>
<dbReference type="Proteomes" id="UP000700596">
    <property type="component" value="Unassembled WGS sequence"/>
</dbReference>
<dbReference type="AlphaFoldDB" id="A0A9P9IHV5"/>
<evidence type="ECO:0000313" key="2">
    <source>
        <dbReference type="Proteomes" id="UP000700596"/>
    </source>
</evidence>
<sequence>MSTTILGVLQRREALFAGGEHTTIKDGDATKDFMINQVYAERLIPKTPSKLYPIVFIAGLGQTGNTFLNTPDGRPGWAEFFLSHGYVVYLTDQCCRGRSLSFPSADAMQTLGTEQIENYFTATSNHSLWPQSKLHNQWPGTGVFGDPSFNAFFAATVPSLVDRYVSEELNTKAYSALLDRIGPAYLITHSQAGAYGWRIADARPELVKGIVAIEPSGPPFRSRFPFVGPWRRWGITDGPITYAPSAGPDGKEIKTITIPAKDDLHTDCIMQRDSPKVLINLCSVPVLVVTGEASYHQPHDYCTVEYLRQASVQVEFADLGQEGIHGNGHMLFMEKNNLVIAERVLRWFKKHKHNLEL</sequence>
<dbReference type="PANTHER" id="PTHR43194">
    <property type="entry name" value="HYDROLASE ALPHA/BETA FOLD FAMILY"/>
    <property type="match status" value="1"/>
</dbReference>
<dbReference type="GO" id="GO:0016787">
    <property type="term" value="F:hydrolase activity"/>
    <property type="evidence" value="ECO:0007669"/>
    <property type="project" value="UniProtKB-KW"/>
</dbReference>
<keyword evidence="2" id="KW-1185">Reference proteome</keyword>
<dbReference type="Gene3D" id="3.40.50.1820">
    <property type="entry name" value="alpha/beta hydrolase"/>
    <property type="match status" value="1"/>
</dbReference>